<dbReference type="EMBL" id="BPLR01014125">
    <property type="protein sequence ID" value="GIY66509.1"/>
    <property type="molecule type" value="Genomic_DNA"/>
</dbReference>
<accession>A0AAV4V9D2</accession>
<comment type="caution">
    <text evidence="1">The sequence shown here is derived from an EMBL/GenBank/DDBJ whole genome shotgun (WGS) entry which is preliminary data.</text>
</comment>
<evidence type="ECO:0000313" key="2">
    <source>
        <dbReference type="Proteomes" id="UP001054945"/>
    </source>
</evidence>
<gene>
    <name evidence="1" type="ORF">CEXT_53721</name>
</gene>
<reference evidence="1 2" key="1">
    <citation type="submission" date="2021-06" db="EMBL/GenBank/DDBJ databases">
        <title>Caerostris extrusa draft genome.</title>
        <authorList>
            <person name="Kono N."/>
            <person name="Arakawa K."/>
        </authorList>
    </citation>
    <scope>NUCLEOTIDE SEQUENCE [LARGE SCALE GENOMIC DNA]</scope>
</reference>
<organism evidence="1 2">
    <name type="scientific">Caerostris extrusa</name>
    <name type="common">Bark spider</name>
    <name type="synonym">Caerostris bankana</name>
    <dbReference type="NCBI Taxonomy" id="172846"/>
    <lineage>
        <taxon>Eukaryota</taxon>
        <taxon>Metazoa</taxon>
        <taxon>Ecdysozoa</taxon>
        <taxon>Arthropoda</taxon>
        <taxon>Chelicerata</taxon>
        <taxon>Arachnida</taxon>
        <taxon>Araneae</taxon>
        <taxon>Araneomorphae</taxon>
        <taxon>Entelegynae</taxon>
        <taxon>Araneoidea</taxon>
        <taxon>Araneidae</taxon>
        <taxon>Caerostris</taxon>
    </lineage>
</organism>
<evidence type="ECO:0000313" key="1">
    <source>
        <dbReference type="EMBL" id="GIY66509.1"/>
    </source>
</evidence>
<protein>
    <submittedName>
        <fullName evidence="1">Uncharacterized protein</fullName>
    </submittedName>
</protein>
<proteinExistence type="predicted"/>
<keyword evidence="2" id="KW-1185">Reference proteome</keyword>
<name>A0AAV4V9D2_CAEEX</name>
<dbReference type="Proteomes" id="UP001054945">
    <property type="component" value="Unassembled WGS sequence"/>
</dbReference>
<dbReference type="AlphaFoldDB" id="A0AAV4V9D2"/>
<sequence length="117" mass="13321">MWTPYVGEIPLQRRCVRGVGGFHNSKVSDSVCTSRRGNVPFPISSLAIYLHTRPDWGHHQTPAGGRGARLAAVMEVDLIRHRCRRVAQELVNYNVEPVIGWVIRVEYSFIFCSKSHY</sequence>